<keyword evidence="3" id="KW-0813">Transport</keyword>
<dbReference type="Pfam" id="PF00474">
    <property type="entry name" value="SSF"/>
    <property type="match status" value="1"/>
</dbReference>
<feature type="transmembrane region" description="Helical" evidence="9">
    <location>
        <begin position="55"/>
        <end position="76"/>
    </location>
</feature>
<reference evidence="10 11" key="1">
    <citation type="submission" date="2024-02" db="EMBL/GenBank/DDBJ databases">
        <title>De novo assembly and annotation of 12 fungi associated with fruit tree decline syndrome in Ontario, Canada.</title>
        <authorList>
            <person name="Sulman M."/>
            <person name="Ellouze W."/>
            <person name="Ilyukhin E."/>
        </authorList>
    </citation>
    <scope>NUCLEOTIDE SEQUENCE [LARGE SCALE GENOMIC DNA]</scope>
    <source>
        <strain evidence="10 11">M169</strain>
    </source>
</reference>
<gene>
    <name evidence="10" type="primary">DUR3_2</name>
    <name evidence="10" type="ORF">SLS63_012533</name>
</gene>
<feature type="transmembrane region" description="Helical" evidence="9">
    <location>
        <begin position="395"/>
        <end position="420"/>
    </location>
</feature>
<feature type="transmembrane region" description="Helical" evidence="9">
    <location>
        <begin position="454"/>
        <end position="474"/>
    </location>
</feature>
<sequence length="688" mass="73923">MVNAALDQSVGYGIVIGLGALFAVGMILVTFILRRYNSELQTSEMFSTAGKTVKSGLVGSAVVSSWTWAATLLQSTGVCYRYGVSGPFWYASGATVQILLFATLAIELKRRAPNAHTFLEVIKARYGTIPHLVFMVFGLVTNILVSLMLIVGGSATVNALTGMHTVAAIYLLPVGVVAYTLVGGLKATILTDWIHTFILLVIIIIFSLTAYASSDVLGSPGAVYDLLVSAALDHPVDGNKDGSYLTMRSKEGAIFFVINIVGNFGTVFLDNGYYNKAIAASPVHALPGYILGGLSWFAIPWLTATTMGLSALALESNPRFPTYPDRMSEADVSSGLVLPYAAVALLGKGGAVATLLIVFMAVTSATSSELIAVSSIFTYDLYRTYFKPEASGKRLIWMSHCIVVGYAVFIASFSVGLHYAGISMGYLYLMMGVIISAAVLPATLTLTWSGQNKWAASLSPILGLAFALIAWLVTAKKECGNLGVLCTGSNNPMLAGNVVALLSPVVIIPILTLAFGLQHYDWKSMMLIRQGDDHDLAVAAHLDLENIPGGHVETSDEFEAEQKKLSRAGKISKTMTVVLTIAFLILWPMPMYGSGYIFSKQFFTGWVVVGIIWIFCSLFAVGLFPIYEGRKTLAETTRCIIRDISGNYHPGRIQHSIEGQGEKSDHEEAKQAKELGEKSPGDITPTEK</sequence>
<accession>A0ABR1NR43</accession>
<evidence type="ECO:0000256" key="2">
    <source>
        <dbReference type="ARBA" id="ARBA00006434"/>
    </source>
</evidence>
<dbReference type="PANTHER" id="PTHR46154">
    <property type="match status" value="1"/>
</dbReference>
<feature type="region of interest" description="Disordered" evidence="8">
    <location>
        <begin position="651"/>
        <end position="688"/>
    </location>
</feature>
<organism evidence="10 11">
    <name type="scientific">Diaporthe eres</name>
    <name type="common">Phomopsis oblonga</name>
    <dbReference type="NCBI Taxonomy" id="83184"/>
    <lineage>
        <taxon>Eukaryota</taxon>
        <taxon>Fungi</taxon>
        <taxon>Dikarya</taxon>
        <taxon>Ascomycota</taxon>
        <taxon>Pezizomycotina</taxon>
        <taxon>Sordariomycetes</taxon>
        <taxon>Sordariomycetidae</taxon>
        <taxon>Diaporthales</taxon>
        <taxon>Diaporthaceae</taxon>
        <taxon>Diaporthe</taxon>
        <taxon>Diaporthe eres species complex</taxon>
    </lineage>
</organism>
<proteinExistence type="inferred from homology"/>
<comment type="caution">
    <text evidence="10">The sequence shown here is derived from an EMBL/GenBank/DDBJ whole genome shotgun (WGS) entry which is preliminary data.</text>
</comment>
<feature type="transmembrane region" description="Helical" evidence="9">
    <location>
        <begin position="337"/>
        <end position="362"/>
    </location>
</feature>
<dbReference type="EMBL" id="JAKNSF020000140">
    <property type="protein sequence ID" value="KAK7712109.1"/>
    <property type="molecule type" value="Genomic_DNA"/>
</dbReference>
<feature type="transmembrane region" description="Helical" evidence="9">
    <location>
        <begin position="426"/>
        <end position="447"/>
    </location>
</feature>
<evidence type="ECO:0000256" key="7">
    <source>
        <dbReference type="RuleBase" id="RU362091"/>
    </source>
</evidence>
<feature type="transmembrane region" description="Helical" evidence="9">
    <location>
        <begin position="129"/>
        <end position="151"/>
    </location>
</feature>
<feature type="transmembrane region" description="Helical" evidence="9">
    <location>
        <begin position="12"/>
        <end position="34"/>
    </location>
</feature>
<dbReference type="PROSITE" id="PS50283">
    <property type="entry name" value="NA_SOLUT_SYMP_3"/>
    <property type="match status" value="1"/>
</dbReference>
<feature type="transmembrane region" description="Helical" evidence="9">
    <location>
        <begin position="571"/>
        <end position="590"/>
    </location>
</feature>
<protein>
    <submittedName>
        <fullName evidence="10">Urea active transporter</fullName>
    </submittedName>
</protein>
<dbReference type="InterPro" id="IPR001734">
    <property type="entry name" value="Na/solute_symporter"/>
</dbReference>
<keyword evidence="4 9" id="KW-0812">Transmembrane</keyword>
<dbReference type="NCBIfam" id="TIGR00813">
    <property type="entry name" value="sss"/>
    <property type="match status" value="1"/>
</dbReference>
<comment type="subcellular location">
    <subcellularLocation>
        <location evidence="1">Membrane</location>
        <topology evidence="1">Multi-pass membrane protein</topology>
    </subcellularLocation>
</comment>
<evidence type="ECO:0000256" key="1">
    <source>
        <dbReference type="ARBA" id="ARBA00004141"/>
    </source>
</evidence>
<dbReference type="InterPro" id="IPR038377">
    <property type="entry name" value="Na/Glc_symporter_sf"/>
</dbReference>
<comment type="similarity">
    <text evidence="2 7">Belongs to the sodium:solute symporter (SSF) (TC 2.A.21) family.</text>
</comment>
<feature type="transmembrane region" description="Helical" evidence="9">
    <location>
        <begin position="163"/>
        <end position="182"/>
    </location>
</feature>
<dbReference type="Proteomes" id="UP001430848">
    <property type="component" value="Unassembled WGS sequence"/>
</dbReference>
<evidence type="ECO:0000313" key="11">
    <source>
        <dbReference type="Proteomes" id="UP001430848"/>
    </source>
</evidence>
<keyword evidence="6 9" id="KW-0472">Membrane</keyword>
<evidence type="ECO:0000256" key="9">
    <source>
        <dbReference type="SAM" id="Phobius"/>
    </source>
</evidence>
<evidence type="ECO:0000256" key="3">
    <source>
        <dbReference type="ARBA" id="ARBA00022448"/>
    </source>
</evidence>
<feature type="transmembrane region" description="Helical" evidence="9">
    <location>
        <begin position="494"/>
        <end position="517"/>
    </location>
</feature>
<evidence type="ECO:0000256" key="4">
    <source>
        <dbReference type="ARBA" id="ARBA00022692"/>
    </source>
</evidence>
<keyword evidence="11" id="KW-1185">Reference proteome</keyword>
<dbReference type="Gene3D" id="1.20.1730.10">
    <property type="entry name" value="Sodium/glucose cotransporter"/>
    <property type="match status" value="1"/>
</dbReference>
<feature type="transmembrane region" description="Helical" evidence="9">
    <location>
        <begin position="286"/>
        <end position="314"/>
    </location>
</feature>
<feature type="compositionally biased region" description="Basic and acidic residues" evidence="8">
    <location>
        <begin position="660"/>
        <end position="688"/>
    </location>
</feature>
<evidence type="ECO:0000256" key="8">
    <source>
        <dbReference type="SAM" id="MobiDB-lite"/>
    </source>
</evidence>
<dbReference type="PANTHER" id="PTHR46154:SF4">
    <property type="entry name" value="UREA ACTIVE TRANSPORTER"/>
    <property type="match status" value="1"/>
</dbReference>
<feature type="transmembrane region" description="Helical" evidence="9">
    <location>
        <begin position="88"/>
        <end position="108"/>
    </location>
</feature>
<evidence type="ECO:0000313" key="10">
    <source>
        <dbReference type="EMBL" id="KAK7712109.1"/>
    </source>
</evidence>
<feature type="transmembrane region" description="Helical" evidence="9">
    <location>
        <begin position="602"/>
        <end position="624"/>
    </location>
</feature>
<feature type="transmembrane region" description="Helical" evidence="9">
    <location>
        <begin position="194"/>
        <end position="212"/>
    </location>
</feature>
<dbReference type="CDD" id="cd11476">
    <property type="entry name" value="SLC5sbd_DUR3"/>
    <property type="match status" value="1"/>
</dbReference>
<feature type="transmembrane region" description="Helical" evidence="9">
    <location>
        <begin position="253"/>
        <end position="274"/>
    </location>
</feature>
<name>A0ABR1NR43_DIAER</name>
<evidence type="ECO:0000256" key="6">
    <source>
        <dbReference type="ARBA" id="ARBA00023136"/>
    </source>
</evidence>
<evidence type="ECO:0000256" key="5">
    <source>
        <dbReference type="ARBA" id="ARBA00022989"/>
    </source>
</evidence>
<dbReference type="InterPro" id="IPR031155">
    <property type="entry name" value="DUR"/>
</dbReference>
<keyword evidence="5 9" id="KW-1133">Transmembrane helix</keyword>